<dbReference type="Pfam" id="PF25597">
    <property type="entry name" value="SH3_retrovirus"/>
    <property type="match status" value="1"/>
</dbReference>
<sequence length="1239" mass="138412">MAVLSSSPPTLPLNTMVHMLTIKLTSSNYLLWRNQFIPLLASQELFGYLDGSITAPSPMITASDGTPKSNPAYTSWLHTDQTLLSLLYSSLTEESMSEVLGFRHSHEAWHALEVSFSHRSKTRELQLKDELQLTHRGSQSIAEFSRTFKGLCDQLAAIGRPIDDTDKVHWYLRALGPDYKIFSTTMMSQLPLPSFAEIVPKALSHEIFEQSISHSSSNSAYFVQQTSKVAGHKQVKHRSSASPTPFSNSKSSSNSSVHCQLCDKEGHSAKRCWSFLKLKKKQSANLAEAFSACSIQDFNDSEWFPDSGATSHMTSDTEGMDQPAVYSGNDRVMVGNGQSLAISHTGSISSLVPSSPLLLSNVLVVPGIKKNRISISQLTKDNNCCVTFSSSGFTIQDRVTRVVLGVGRCENGLYVLDRRHHALVSTTSSPRASVRLWHTRLGHPHYRTVASLSKLGSISCSNKLVNNDSKICVGCKLGKSHRLPFSLNNERCAMPFDRLHCDLWGPSPVSSFNGYRYYAVFIDDCTRFSWIFPLKHKSDFFDNFINLQRFIETQFFAKIKSFQCDGGTEFTNNKFRSHLHSCGIDLRLACPYTPSQNGIAERKHRHVTETGLTLMFHARVPLSLWVEAFSTAVFLINRLPSPSLAGKTPYELLFGKQPNYSMLRTFGCLCFPYLRDYSPNKLSPKSPPCVFLGYSTLHKGFRCLDRKTHRVYVSRHVQFYEHTFPYNGDSVQNLPSNIDYIHFSESQECVSSSSNVSTSDSLPSPSFSNSLCLPCNDIPHLSSTSSPGPQVPLDEDSLLDSVVTDSTTPSPVSSSPRVTTSSHPMITKGKAGIFKPRSYHAMNISSSSQLFQKNDTWVLVPRPQHHNVVGCRWIFKTKLHSDGSIERHKARLVAQGFSQVHGLDFGDTFNPVVRPATVRIILSLAVTSGWRLHQLDVKNAFLHGFLNEEVYMEQPPGYTDPQFPQHVCRLKRALYGLKQAPRAWFHRFSSLLLKLGFHSSQADSSLFVYHSSLGTVYLLLYVDDMIITGSTPSLVHTFITRLSNEFSMKDLGDLHYFLGVEVQANEKGLFLSQTKYALDLLQRASMIDAKPISTPFVVRQHLSAKRTLFSDPTLFRSLAGALQYITITKPDLSFSVNSICQFMHAPTEDHFRALKRILRYVKGTAHHGLQLHKQSTRDLLGYSDADWAGCPNTRRSTTGYAIFFGANLISWSSKKQSTVSRSSAEAEYRSLAVATADIA</sequence>
<evidence type="ECO:0000256" key="5">
    <source>
        <dbReference type="SAM" id="MobiDB-lite"/>
    </source>
</evidence>
<evidence type="ECO:0000259" key="6">
    <source>
        <dbReference type="PROSITE" id="PS50994"/>
    </source>
</evidence>
<name>A0A438BZQ1_VITVI</name>
<evidence type="ECO:0000313" key="7">
    <source>
        <dbReference type="EMBL" id="RVW16440.1"/>
    </source>
</evidence>
<feature type="region of interest" description="Disordered" evidence="5">
    <location>
        <begin position="802"/>
        <end position="824"/>
    </location>
</feature>
<dbReference type="GO" id="GO:0046872">
    <property type="term" value="F:metal ion binding"/>
    <property type="evidence" value="ECO:0007669"/>
    <property type="project" value="UniProtKB-KW"/>
</dbReference>
<keyword evidence="1" id="KW-0645">Protease</keyword>
<dbReference type="AlphaFoldDB" id="A0A438BZQ1"/>
<organism evidence="7 8">
    <name type="scientific">Vitis vinifera</name>
    <name type="common">Grape</name>
    <dbReference type="NCBI Taxonomy" id="29760"/>
    <lineage>
        <taxon>Eukaryota</taxon>
        <taxon>Viridiplantae</taxon>
        <taxon>Streptophyta</taxon>
        <taxon>Embryophyta</taxon>
        <taxon>Tracheophyta</taxon>
        <taxon>Spermatophyta</taxon>
        <taxon>Magnoliopsida</taxon>
        <taxon>eudicotyledons</taxon>
        <taxon>Gunneridae</taxon>
        <taxon>Pentapetalae</taxon>
        <taxon>rosids</taxon>
        <taxon>Vitales</taxon>
        <taxon>Vitaceae</taxon>
        <taxon>Viteae</taxon>
        <taxon>Vitis</taxon>
    </lineage>
</organism>
<proteinExistence type="predicted"/>
<evidence type="ECO:0000256" key="4">
    <source>
        <dbReference type="ARBA" id="ARBA00022801"/>
    </source>
</evidence>
<dbReference type="Proteomes" id="UP000288805">
    <property type="component" value="Unassembled WGS sequence"/>
</dbReference>
<dbReference type="InterPro" id="IPR054722">
    <property type="entry name" value="PolX-like_BBD"/>
</dbReference>
<dbReference type="PANTHER" id="PTHR42648">
    <property type="entry name" value="TRANSPOSASE, PUTATIVE-RELATED"/>
    <property type="match status" value="1"/>
</dbReference>
<keyword evidence="3" id="KW-0064">Aspartyl protease</keyword>
<protein>
    <submittedName>
        <fullName evidence="7">Retrovirus-related Pol polyprotein from transposon TNT 1-94</fullName>
    </submittedName>
</protein>
<feature type="region of interest" description="Disordered" evidence="5">
    <location>
        <begin position="232"/>
        <end position="257"/>
    </location>
</feature>
<dbReference type="GO" id="GO:0003676">
    <property type="term" value="F:nucleic acid binding"/>
    <property type="evidence" value="ECO:0007669"/>
    <property type="project" value="InterPro"/>
</dbReference>
<dbReference type="Pfam" id="PF14223">
    <property type="entry name" value="Retrotran_gag_2"/>
    <property type="match status" value="1"/>
</dbReference>
<dbReference type="PANTHER" id="PTHR42648:SF26">
    <property type="entry name" value="INTEGRASE CATALYTIC DOMAIN-CONTAINING PROTEIN"/>
    <property type="match status" value="1"/>
</dbReference>
<dbReference type="InterPro" id="IPR039537">
    <property type="entry name" value="Retrotran_Ty1/copia-like"/>
</dbReference>
<reference evidence="7 8" key="1">
    <citation type="journal article" date="2018" name="PLoS Genet.">
        <title>Population sequencing reveals clonal diversity and ancestral inbreeding in the grapevine cultivar Chardonnay.</title>
        <authorList>
            <person name="Roach M.J."/>
            <person name="Johnson D.L."/>
            <person name="Bohlmann J."/>
            <person name="van Vuuren H.J."/>
            <person name="Jones S.J."/>
            <person name="Pretorius I.S."/>
            <person name="Schmidt S.A."/>
            <person name="Borneman A.R."/>
        </authorList>
    </citation>
    <scope>NUCLEOTIDE SEQUENCE [LARGE SCALE GENOMIC DNA]</scope>
    <source>
        <strain evidence="8">cv. Chardonnay</strain>
        <tissue evidence="7">Leaf</tissue>
    </source>
</reference>
<dbReference type="Pfam" id="PF00665">
    <property type="entry name" value="rve"/>
    <property type="match status" value="1"/>
</dbReference>
<dbReference type="PROSITE" id="PS50994">
    <property type="entry name" value="INTEGRASE"/>
    <property type="match status" value="1"/>
</dbReference>
<feature type="domain" description="Integrase catalytic" evidence="6">
    <location>
        <begin position="491"/>
        <end position="657"/>
    </location>
</feature>
<dbReference type="InterPro" id="IPR043502">
    <property type="entry name" value="DNA/RNA_pol_sf"/>
</dbReference>
<dbReference type="GO" id="GO:0006508">
    <property type="term" value="P:proteolysis"/>
    <property type="evidence" value="ECO:0007669"/>
    <property type="project" value="UniProtKB-KW"/>
</dbReference>
<keyword evidence="4" id="KW-0378">Hydrolase</keyword>
<dbReference type="InterPro" id="IPR036397">
    <property type="entry name" value="RNaseH_sf"/>
</dbReference>
<evidence type="ECO:0000256" key="3">
    <source>
        <dbReference type="ARBA" id="ARBA00022750"/>
    </source>
</evidence>
<gene>
    <name evidence="7" type="primary">POLX_3641</name>
    <name evidence="7" type="ORF">CK203_067835</name>
</gene>
<dbReference type="InterPro" id="IPR001584">
    <property type="entry name" value="Integrase_cat-core"/>
</dbReference>
<dbReference type="EMBL" id="QGNW01002589">
    <property type="protein sequence ID" value="RVW16440.1"/>
    <property type="molecule type" value="Genomic_DNA"/>
</dbReference>
<dbReference type="InterPro" id="IPR013103">
    <property type="entry name" value="RVT_2"/>
</dbReference>
<evidence type="ECO:0000256" key="1">
    <source>
        <dbReference type="ARBA" id="ARBA00022670"/>
    </source>
</evidence>
<evidence type="ECO:0000313" key="8">
    <source>
        <dbReference type="Proteomes" id="UP000288805"/>
    </source>
</evidence>
<dbReference type="Pfam" id="PF07727">
    <property type="entry name" value="RVT_2"/>
    <property type="match status" value="1"/>
</dbReference>
<dbReference type="InterPro" id="IPR012337">
    <property type="entry name" value="RNaseH-like_sf"/>
</dbReference>
<accession>A0A438BZQ1</accession>
<dbReference type="InterPro" id="IPR025724">
    <property type="entry name" value="GAG-pre-integrase_dom"/>
</dbReference>
<dbReference type="InterPro" id="IPR057670">
    <property type="entry name" value="SH3_retrovirus"/>
</dbReference>
<comment type="caution">
    <text evidence="7">The sequence shown here is derived from an EMBL/GenBank/DDBJ whole genome shotgun (WGS) entry which is preliminary data.</text>
</comment>
<evidence type="ECO:0000256" key="2">
    <source>
        <dbReference type="ARBA" id="ARBA00022723"/>
    </source>
</evidence>
<dbReference type="GO" id="GO:0015074">
    <property type="term" value="P:DNA integration"/>
    <property type="evidence" value="ECO:0007669"/>
    <property type="project" value="InterPro"/>
</dbReference>
<keyword evidence="2" id="KW-0479">Metal-binding</keyword>
<dbReference type="GO" id="GO:0004190">
    <property type="term" value="F:aspartic-type endopeptidase activity"/>
    <property type="evidence" value="ECO:0007669"/>
    <property type="project" value="UniProtKB-KW"/>
</dbReference>
<dbReference type="Gene3D" id="3.30.420.10">
    <property type="entry name" value="Ribonuclease H-like superfamily/Ribonuclease H"/>
    <property type="match status" value="1"/>
</dbReference>
<dbReference type="SUPFAM" id="SSF53098">
    <property type="entry name" value="Ribonuclease H-like"/>
    <property type="match status" value="1"/>
</dbReference>
<dbReference type="Pfam" id="PF22936">
    <property type="entry name" value="Pol_BBD"/>
    <property type="match status" value="1"/>
</dbReference>
<dbReference type="CDD" id="cd09272">
    <property type="entry name" value="RNase_HI_RT_Ty1"/>
    <property type="match status" value="1"/>
</dbReference>
<dbReference type="Pfam" id="PF13976">
    <property type="entry name" value="gag_pre-integrs"/>
    <property type="match status" value="1"/>
</dbReference>
<feature type="compositionally biased region" description="Low complexity" evidence="5">
    <location>
        <begin position="240"/>
        <end position="256"/>
    </location>
</feature>
<dbReference type="SUPFAM" id="SSF56672">
    <property type="entry name" value="DNA/RNA polymerases"/>
    <property type="match status" value="1"/>
</dbReference>